<dbReference type="Pfam" id="PF01022">
    <property type="entry name" value="HTH_5"/>
    <property type="match status" value="1"/>
</dbReference>
<dbReference type="InterPro" id="IPR036390">
    <property type="entry name" value="WH_DNA-bd_sf"/>
</dbReference>
<dbReference type="EMBL" id="JBHLYQ010000044">
    <property type="protein sequence ID" value="MFC0081711.1"/>
    <property type="molecule type" value="Genomic_DNA"/>
</dbReference>
<keyword evidence="6" id="KW-1185">Reference proteome</keyword>
<evidence type="ECO:0000256" key="3">
    <source>
        <dbReference type="ARBA" id="ARBA00023163"/>
    </source>
</evidence>
<dbReference type="CDD" id="cd00090">
    <property type="entry name" value="HTH_ARSR"/>
    <property type="match status" value="1"/>
</dbReference>
<dbReference type="PROSITE" id="PS00846">
    <property type="entry name" value="HTH_ARSR_1"/>
    <property type="match status" value="1"/>
</dbReference>
<dbReference type="PRINTS" id="PR00778">
    <property type="entry name" value="HTHARSR"/>
</dbReference>
<dbReference type="SMART" id="SM00418">
    <property type="entry name" value="HTH_ARSR"/>
    <property type="match status" value="1"/>
</dbReference>
<comment type="caution">
    <text evidence="5">The sequence shown here is derived from an EMBL/GenBank/DDBJ whole genome shotgun (WGS) entry which is preliminary data.</text>
</comment>
<dbReference type="Gene3D" id="1.10.10.10">
    <property type="entry name" value="Winged helix-like DNA-binding domain superfamily/Winged helix DNA-binding domain"/>
    <property type="match status" value="1"/>
</dbReference>
<dbReference type="RefSeq" id="WP_377788995.1">
    <property type="nucleotide sequence ID" value="NZ_JBHLYQ010000044.1"/>
</dbReference>
<feature type="domain" description="HTH arsR-type" evidence="4">
    <location>
        <begin position="31"/>
        <end position="120"/>
    </location>
</feature>
<keyword evidence="2" id="KW-0238">DNA-binding</keyword>
<dbReference type="PANTHER" id="PTHR33154">
    <property type="entry name" value="TRANSCRIPTIONAL REGULATOR, ARSR FAMILY"/>
    <property type="match status" value="1"/>
</dbReference>
<reference evidence="5 6" key="1">
    <citation type="submission" date="2024-09" db="EMBL/GenBank/DDBJ databases">
        <authorList>
            <person name="Sun Q."/>
            <person name="Mori K."/>
        </authorList>
    </citation>
    <scope>NUCLEOTIDE SEQUENCE [LARGE SCALE GENOMIC DNA]</scope>
    <source>
        <strain evidence="5 6">JCM 15389</strain>
    </source>
</reference>
<dbReference type="NCBIfam" id="NF033788">
    <property type="entry name" value="HTH_metalloreg"/>
    <property type="match status" value="1"/>
</dbReference>
<dbReference type="InterPro" id="IPR036388">
    <property type="entry name" value="WH-like_DNA-bd_sf"/>
</dbReference>
<dbReference type="InterPro" id="IPR051081">
    <property type="entry name" value="HTH_MetalResp_TranReg"/>
</dbReference>
<organism evidence="5 6">
    <name type="scientific">Aciditerrimonas ferrireducens</name>
    <dbReference type="NCBI Taxonomy" id="667306"/>
    <lineage>
        <taxon>Bacteria</taxon>
        <taxon>Bacillati</taxon>
        <taxon>Actinomycetota</taxon>
        <taxon>Acidimicrobiia</taxon>
        <taxon>Acidimicrobiales</taxon>
        <taxon>Acidimicrobiaceae</taxon>
        <taxon>Aciditerrimonas</taxon>
    </lineage>
</organism>
<evidence type="ECO:0000256" key="1">
    <source>
        <dbReference type="ARBA" id="ARBA00023015"/>
    </source>
</evidence>
<dbReference type="Proteomes" id="UP001589788">
    <property type="component" value="Unassembled WGS sequence"/>
</dbReference>
<dbReference type="InterPro" id="IPR011991">
    <property type="entry name" value="ArsR-like_HTH"/>
</dbReference>
<evidence type="ECO:0000256" key="2">
    <source>
        <dbReference type="ARBA" id="ARBA00023125"/>
    </source>
</evidence>
<evidence type="ECO:0000313" key="6">
    <source>
        <dbReference type="Proteomes" id="UP001589788"/>
    </source>
</evidence>
<accession>A0ABV6C201</accession>
<evidence type="ECO:0000313" key="5">
    <source>
        <dbReference type="EMBL" id="MFC0081711.1"/>
    </source>
</evidence>
<name>A0ABV6C201_9ACTN</name>
<keyword evidence="1" id="KW-0805">Transcription regulation</keyword>
<dbReference type="PROSITE" id="PS50987">
    <property type="entry name" value="HTH_ARSR_2"/>
    <property type="match status" value="1"/>
</dbReference>
<proteinExistence type="predicted"/>
<dbReference type="PANTHER" id="PTHR33154:SF18">
    <property type="entry name" value="ARSENICAL RESISTANCE OPERON REPRESSOR"/>
    <property type="match status" value="1"/>
</dbReference>
<evidence type="ECO:0000259" key="4">
    <source>
        <dbReference type="PROSITE" id="PS50987"/>
    </source>
</evidence>
<dbReference type="SUPFAM" id="SSF46785">
    <property type="entry name" value="Winged helix' DNA-binding domain"/>
    <property type="match status" value="1"/>
</dbReference>
<dbReference type="InterPro" id="IPR001845">
    <property type="entry name" value="HTH_ArsR_DNA-bd_dom"/>
</dbReference>
<dbReference type="InterPro" id="IPR018334">
    <property type="entry name" value="ArsR_HTH"/>
</dbReference>
<keyword evidence="3" id="KW-0804">Transcription</keyword>
<sequence length="120" mass="12922">MPRAPVPNPLGARPAPPDDEACQASLLEAPLGEEEARDLARLLSALADPVRLRLLSLVAAHGEVCSCDLERPLGRSQPTISHHTKVLADAGLLVGERRGRWTWWRVVPERLASVRAALGG</sequence>
<protein>
    <submittedName>
        <fullName evidence="5">ArsR/SmtB family transcription factor</fullName>
    </submittedName>
</protein>
<gene>
    <name evidence="5" type="ORF">ACFFRE_06075</name>
</gene>